<dbReference type="AlphaFoldDB" id="A0A1G6TC59"/>
<gene>
    <name evidence="2" type="ORF">SAMN04487894_107169</name>
</gene>
<dbReference type="EMBL" id="FMZO01000007">
    <property type="protein sequence ID" value="SDD26722.1"/>
    <property type="molecule type" value="Genomic_DNA"/>
</dbReference>
<evidence type="ECO:0000313" key="2">
    <source>
        <dbReference type="EMBL" id="SDD26722.1"/>
    </source>
</evidence>
<feature type="transmembrane region" description="Helical" evidence="1">
    <location>
        <begin position="45"/>
        <end position="66"/>
    </location>
</feature>
<dbReference type="RefSeq" id="WP_143019775.1">
    <property type="nucleotide sequence ID" value="NZ_FMZO01000007.1"/>
</dbReference>
<feature type="transmembrane region" description="Helical" evidence="1">
    <location>
        <begin position="100"/>
        <end position="120"/>
    </location>
</feature>
<name>A0A1G6TC59_NIADE</name>
<evidence type="ECO:0000313" key="3">
    <source>
        <dbReference type="Proteomes" id="UP000198757"/>
    </source>
</evidence>
<dbReference type="OrthoDB" id="710039at2"/>
<organism evidence="2 3">
    <name type="scientific">Niabella drilacis (strain DSM 25811 / CCM 8410 / CCUG 62505 / LMG 26954 / E90)</name>
    <dbReference type="NCBI Taxonomy" id="1285928"/>
    <lineage>
        <taxon>Bacteria</taxon>
        <taxon>Pseudomonadati</taxon>
        <taxon>Bacteroidota</taxon>
        <taxon>Chitinophagia</taxon>
        <taxon>Chitinophagales</taxon>
        <taxon>Chitinophagaceae</taxon>
        <taxon>Niabella</taxon>
    </lineage>
</organism>
<keyword evidence="1" id="KW-0472">Membrane</keyword>
<protein>
    <submittedName>
        <fullName evidence="2">Uncharacterized protein</fullName>
    </submittedName>
</protein>
<dbReference type="Proteomes" id="UP000198757">
    <property type="component" value="Unassembled WGS sequence"/>
</dbReference>
<sequence>MTYWKIILFSFFIGFLSVVAGLLVLHTQQSQAVRHHPANDMVGLAYGLAIGFNIVLALCSLPVLALKRRKAPKLWPSVALLFGLPLIFTIYVTWAMDIYALLYCLPYLCSVAVLVSLRIARRGNIRFRELKTGDPAGELEIGAHEITSGNYLRLHVCSGINSCGSIDFIGEKINFNIVDGSFFKGMEAIRNVGLAYREGKLIFTFRNRKNLEFRCAIEAFEAVHTHVGIYKNNIKYS</sequence>
<feature type="transmembrane region" description="Helical" evidence="1">
    <location>
        <begin position="78"/>
        <end position="94"/>
    </location>
</feature>
<proteinExistence type="predicted"/>
<evidence type="ECO:0000256" key="1">
    <source>
        <dbReference type="SAM" id="Phobius"/>
    </source>
</evidence>
<keyword evidence="3" id="KW-1185">Reference proteome</keyword>
<dbReference type="STRING" id="1285928.SAMN04487894_107169"/>
<keyword evidence="1" id="KW-0812">Transmembrane</keyword>
<keyword evidence="1" id="KW-1133">Transmembrane helix</keyword>
<feature type="transmembrane region" description="Helical" evidence="1">
    <location>
        <begin position="7"/>
        <end position="25"/>
    </location>
</feature>
<accession>A0A1G6TC59</accession>
<reference evidence="3" key="1">
    <citation type="submission" date="2016-10" db="EMBL/GenBank/DDBJ databases">
        <authorList>
            <person name="Varghese N."/>
            <person name="Submissions S."/>
        </authorList>
    </citation>
    <scope>NUCLEOTIDE SEQUENCE [LARGE SCALE GENOMIC DNA]</scope>
    <source>
        <strain evidence="3">DSM 25811 / CCM 8410 / LMG 26954 / E90</strain>
    </source>
</reference>